<dbReference type="EMBL" id="PGOL01001804">
    <property type="protein sequence ID" value="PKI54174.1"/>
    <property type="molecule type" value="Genomic_DNA"/>
</dbReference>
<reference evidence="1 2" key="1">
    <citation type="submission" date="2017-11" db="EMBL/GenBank/DDBJ databases">
        <title>De-novo sequencing of pomegranate (Punica granatum L.) genome.</title>
        <authorList>
            <person name="Akparov Z."/>
            <person name="Amiraslanov A."/>
            <person name="Hajiyeva S."/>
            <person name="Abbasov M."/>
            <person name="Kaur K."/>
            <person name="Hamwieh A."/>
            <person name="Solovyev V."/>
            <person name="Salamov A."/>
            <person name="Braich B."/>
            <person name="Kosarev P."/>
            <person name="Mahmoud A."/>
            <person name="Hajiyev E."/>
            <person name="Babayeva S."/>
            <person name="Izzatullayeva V."/>
            <person name="Mammadov A."/>
            <person name="Mammadov A."/>
            <person name="Sharifova S."/>
            <person name="Ojaghi J."/>
            <person name="Eynullazada K."/>
            <person name="Bayramov B."/>
            <person name="Abdulazimova A."/>
            <person name="Shahmuradov I."/>
        </authorList>
    </citation>
    <scope>NUCLEOTIDE SEQUENCE [LARGE SCALE GENOMIC DNA]</scope>
    <source>
        <strain evidence="2">cv. AG2017</strain>
        <tissue evidence="1">Leaf</tissue>
    </source>
</reference>
<evidence type="ECO:0000313" key="1">
    <source>
        <dbReference type="EMBL" id="PKI54174.1"/>
    </source>
</evidence>
<organism evidence="1 2">
    <name type="scientific">Punica granatum</name>
    <name type="common">Pomegranate</name>
    <dbReference type="NCBI Taxonomy" id="22663"/>
    <lineage>
        <taxon>Eukaryota</taxon>
        <taxon>Viridiplantae</taxon>
        <taxon>Streptophyta</taxon>
        <taxon>Embryophyta</taxon>
        <taxon>Tracheophyta</taxon>
        <taxon>Spermatophyta</taxon>
        <taxon>Magnoliopsida</taxon>
        <taxon>eudicotyledons</taxon>
        <taxon>Gunneridae</taxon>
        <taxon>Pentapetalae</taxon>
        <taxon>rosids</taxon>
        <taxon>malvids</taxon>
        <taxon>Myrtales</taxon>
        <taxon>Lythraceae</taxon>
        <taxon>Punica</taxon>
    </lineage>
</organism>
<protein>
    <submittedName>
        <fullName evidence="1">Uncharacterized protein</fullName>
    </submittedName>
</protein>
<proteinExistence type="predicted"/>
<keyword evidence="2" id="KW-1185">Reference proteome</keyword>
<sequence>MKPSNDIQGYVEDRRRRKFQFLQQQTTTMMFVIRLFFLPCKKALGDGTRSHRQLLDRAKKGRWLFPWPRNLGSPKNCHRFLSGSFKEHLFPTLSEVEAQAGRALELREAMQMADGGEQETTAGVIPFPTKITLRSTTAVLVVPTEIGCRRKSVATRRPSMLYTTLTVYTPPCKHAPYIKFYL</sequence>
<accession>A0A2I0JD41</accession>
<name>A0A2I0JD41_PUNGR</name>
<dbReference type="AlphaFoldDB" id="A0A2I0JD41"/>
<gene>
    <name evidence="1" type="ORF">CRG98_025407</name>
</gene>
<dbReference type="Proteomes" id="UP000233551">
    <property type="component" value="Unassembled WGS sequence"/>
</dbReference>
<evidence type="ECO:0000313" key="2">
    <source>
        <dbReference type="Proteomes" id="UP000233551"/>
    </source>
</evidence>
<comment type="caution">
    <text evidence="1">The sequence shown here is derived from an EMBL/GenBank/DDBJ whole genome shotgun (WGS) entry which is preliminary data.</text>
</comment>